<feature type="region of interest" description="Disordered" evidence="1">
    <location>
        <begin position="24"/>
        <end position="70"/>
    </location>
</feature>
<dbReference type="InterPro" id="IPR000253">
    <property type="entry name" value="FHA_dom"/>
</dbReference>
<evidence type="ECO:0000256" key="1">
    <source>
        <dbReference type="SAM" id="MobiDB-lite"/>
    </source>
</evidence>
<feature type="domain" description="FHA" evidence="2">
    <location>
        <begin position="111"/>
        <end position="177"/>
    </location>
</feature>
<evidence type="ECO:0000259" key="2">
    <source>
        <dbReference type="PROSITE" id="PS50006"/>
    </source>
</evidence>
<organism evidence="3 4">
    <name type="scientific">Eiseniibacteriota bacterium</name>
    <dbReference type="NCBI Taxonomy" id="2212470"/>
    <lineage>
        <taxon>Bacteria</taxon>
        <taxon>Candidatus Eiseniibacteriota</taxon>
    </lineage>
</organism>
<feature type="compositionally biased region" description="Polar residues" evidence="1">
    <location>
        <begin position="57"/>
        <end position="67"/>
    </location>
</feature>
<evidence type="ECO:0000313" key="3">
    <source>
        <dbReference type="EMBL" id="MCA9757580.1"/>
    </source>
</evidence>
<gene>
    <name evidence="3" type="ORF">KDA27_17375</name>
</gene>
<dbReference type="InterPro" id="IPR008984">
    <property type="entry name" value="SMAD_FHA_dom_sf"/>
</dbReference>
<sequence length="231" mass="25236">MIHPVAATRQVDVLATWVPGTCTERSHVHSDEPRIPPSDHSADETLLPTGNAPDFSDVQSDESSTGEFQPPVGSIRPLLGVIGIYSPTAGEPTDPPSEAGRVYPMFEGDILFIGKKDVDEIKVRDGGVRRVTYSHVLVGPEYSMVSREHLAIELLPEGRFRLYDFSLNGVFLENAQRHVRQGHVRPEIQELTGRETLVLGINLMENQERSARKAAARSRIQVVPIGGGAGA</sequence>
<dbReference type="AlphaFoldDB" id="A0A956SEH4"/>
<reference evidence="3" key="2">
    <citation type="journal article" date="2021" name="Microbiome">
        <title>Successional dynamics and alternative stable states in a saline activated sludge microbial community over 9 years.</title>
        <authorList>
            <person name="Wang Y."/>
            <person name="Ye J."/>
            <person name="Ju F."/>
            <person name="Liu L."/>
            <person name="Boyd J.A."/>
            <person name="Deng Y."/>
            <person name="Parks D.H."/>
            <person name="Jiang X."/>
            <person name="Yin X."/>
            <person name="Woodcroft B.J."/>
            <person name="Tyson G.W."/>
            <person name="Hugenholtz P."/>
            <person name="Polz M.F."/>
            <person name="Zhang T."/>
        </authorList>
    </citation>
    <scope>NUCLEOTIDE SEQUENCE</scope>
    <source>
        <strain evidence="3">HKST-UBA02</strain>
    </source>
</reference>
<dbReference type="Proteomes" id="UP000739538">
    <property type="component" value="Unassembled WGS sequence"/>
</dbReference>
<proteinExistence type="predicted"/>
<dbReference type="Gene3D" id="2.60.200.20">
    <property type="match status" value="1"/>
</dbReference>
<accession>A0A956SEH4</accession>
<comment type="caution">
    <text evidence="3">The sequence shown here is derived from an EMBL/GenBank/DDBJ whole genome shotgun (WGS) entry which is preliminary data.</text>
</comment>
<dbReference type="EMBL" id="JAGQHS010000107">
    <property type="protein sequence ID" value="MCA9757580.1"/>
    <property type="molecule type" value="Genomic_DNA"/>
</dbReference>
<dbReference type="PROSITE" id="PS50006">
    <property type="entry name" value="FHA_DOMAIN"/>
    <property type="match status" value="1"/>
</dbReference>
<name>A0A956SEH4_UNCEI</name>
<evidence type="ECO:0000313" key="4">
    <source>
        <dbReference type="Proteomes" id="UP000739538"/>
    </source>
</evidence>
<dbReference type="SUPFAM" id="SSF49879">
    <property type="entry name" value="SMAD/FHA domain"/>
    <property type="match status" value="1"/>
</dbReference>
<protein>
    <submittedName>
        <fullName evidence="3">FHA domain-containing protein</fullName>
    </submittedName>
</protein>
<reference evidence="3" key="1">
    <citation type="submission" date="2020-04" db="EMBL/GenBank/DDBJ databases">
        <authorList>
            <person name="Zhang T."/>
        </authorList>
    </citation>
    <scope>NUCLEOTIDE SEQUENCE</scope>
    <source>
        <strain evidence="3">HKST-UBA02</strain>
    </source>
</reference>
<feature type="compositionally biased region" description="Basic and acidic residues" evidence="1">
    <location>
        <begin position="24"/>
        <end position="34"/>
    </location>
</feature>